<sequence>MDSNLHHWKNQEQSFLRRLRIWLDLLDPLSLIAGDAEIQKAHTLLGSGENVNEKDVTLSLSSVHADSGANLPLIYRPPALLPMSLPLVAGSLIPHIRIRHAAFWQNEKKTHSTKHLLIAGTVVAATCAGVLPQFLLSQTGIITATVHPFVRSVLPIPLSAALAYINVSFVRSDETETGIQVFDSSGNPVGLSEAAGEKAVRETALSRAALFGTTGAVPFVLSSLLKRTRFALRNSPLVGPLSGALVLFLTIPVSFSLFPQLGTIRREDVEDELQAAAYDGQLYYHRGL</sequence>
<evidence type="ECO:0000256" key="2">
    <source>
        <dbReference type="ARBA" id="ARBA00005974"/>
    </source>
</evidence>
<dbReference type="Proteomes" id="UP000694389">
    <property type="component" value="Unassembled WGS sequence"/>
</dbReference>
<protein>
    <submittedName>
        <fullName evidence="10">Sideroflexin 4</fullName>
    </submittedName>
</protein>
<evidence type="ECO:0000256" key="5">
    <source>
        <dbReference type="ARBA" id="ARBA00022970"/>
    </source>
</evidence>
<dbReference type="GeneTree" id="ENSGT01030000234641"/>
<reference evidence="10" key="2">
    <citation type="submission" date="2025-09" db="UniProtKB">
        <authorList>
            <consortium name="Ensembl"/>
        </authorList>
    </citation>
    <scope>IDENTIFICATION</scope>
</reference>
<comment type="subcellular location">
    <subcellularLocation>
        <location evidence="1">Mitochondrion membrane</location>
        <topology evidence="1">Multi-pass membrane protein</topology>
    </subcellularLocation>
</comment>
<accession>A0A8C4EFI1</accession>
<evidence type="ECO:0000313" key="11">
    <source>
        <dbReference type="Proteomes" id="UP000694389"/>
    </source>
</evidence>
<dbReference type="Pfam" id="PF03820">
    <property type="entry name" value="SFXNs"/>
    <property type="match status" value="1"/>
</dbReference>
<evidence type="ECO:0000256" key="8">
    <source>
        <dbReference type="ARBA" id="ARBA00023136"/>
    </source>
</evidence>
<dbReference type="GO" id="GO:0006865">
    <property type="term" value="P:amino acid transport"/>
    <property type="evidence" value="ECO:0007669"/>
    <property type="project" value="UniProtKB-KW"/>
</dbReference>
<evidence type="ECO:0000313" key="10">
    <source>
        <dbReference type="Ensembl" id="ENSDLAP00005017784.2"/>
    </source>
</evidence>
<feature type="transmembrane region" description="Helical" evidence="9">
    <location>
        <begin position="208"/>
        <end position="225"/>
    </location>
</feature>
<dbReference type="GO" id="GO:0005743">
    <property type="term" value="C:mitochondrial inner membrane"/>
    <property type="evidence" value="ECO:0007669"/>
    <property type="project" value="TreeGrafter"/>
</dbReference>
<feature type="transmembrane region" description="Helical" evidence="9">
    <location>
        <begin position="237"/>
        <end position="258"/>
    </location>
</feature>
<evidence type="ECO:0000256" key="9">
    <source>
        <dbReference type="SAM" id="Phobius"/>
    </source>
</evidence>
<name>A0A8C4EFI1_DICLA</name>
<evidence type="ECO:0000256" key="7">
    <source>
        <dbReference type="ARBA" id="ARBA00023128"/>
    </source>
</evidence>
<dbReference type="GO" id="GO:0015075">
    <property type="term" value="F:monoatomic ion transmembrane transporter activity"/>
    <property type="evidence" value="ECO:0007669"/>
    <property type="project" value="InterPro"/>
</dbReference>
<dbReference type="Ensembl" id="ENSDLAT00005019211.2">
    <property type="protein sequence ID" value="ENSDLAP00005017784.2"/>
    <property type="gene ID" value="ENSDLAG00005008530.2"/>
</dbReference>
<proteinExistence type="inferred from homology"/>
<feature type="transmembrane region" description="Helical" evidence="9">
    <location>
        <begin position="148"/>
        <end position="167"/>
    </location>
</feature>
<evidence type="ECO:0000256" key="3">
    <source>
        <dbReference type="ARBA" id="ARBA00022448"/>
    </source>
</evidence>
<keyword evidence="4 9" id="KW-0812">Transmembrane</keyword>
<dbReference type="PANTHER" id="PTHR11153:SF3">
    <property type="entry name" value="SIDEROFLEXIN-4"/>
    <property type="match status" value="1"/>
</dbReference>
<dbReference type="InterPro" id="IPR004686">
    <property type="entry name" value="Mtc"/>
</dbReference>
<reference evidence="10" key="1">
    <citation type="submission" date="2025-08" db="UniProtKB">
        <authorList>
            <consortium name="Ensembl"/>
        </authorList>
    </citation>
    <scope>IDENTIFICATION</scope>
</reference>
<organism evidence="10 11">
    <name type="scientific">Dicentrarchus labrax</name>
    <name type="common">European seabass</name>
    <name type="synonym">Morone labrax</name>
    <dbReference type="NCBI Taxonomy" id="13489"/>
    <lineage>
        <taxon>Eukaryota</taxon>
        <taxon>Metazoa</taxon>
        <taxon>Chordata</taxon>
        <taxon>Craniata</taxon>
        <taxon>Vertebrata</taxon>
        <taxon>Euteleostomi</taxon>
        <taxon>Actinopterygii</taxon>
        <taxon>Neopterygii</taxon>
        <taxon>Teleostei</taxon>
        <taxon>Neoteleostei</taxon>
        <taxon>Acanthomorphata</taxon>
        <taxon>Eupercaria</taxon>
        <taxon>Moronidae</taxon>
        <taxon>Dicentrarchus</taxon>
    </lineage>
</organism>
<keyword evidence="11" id="KW-1185">Reference proteome</keyword>
<comment type="similarity">
    <text evidence="2">Belongs to the sideroflexin family.</text>
</comment>
<gene>
    <name evidence="10" type="primary">sfxn4</name>
</gene>
<keyword evidence="6 9" id="KW-1133">Transmembrane helix</keyword>
<evidence type="ECO:0000256" key="1">
    <source>
        <dbReference type="ARBA" id="ARBA00004225"/>
    </source>
</evidence>
<feature type="transmembrane region" description="Helical" evidence="9">
    <location>
        <begin position="116"/>
        <end position="136"/>
    </location>
</feature>
<keyword evidence="7" id="KW-0496">Mitochondrion</keyword>
<dbReference type="AlphaFoldDB" id="A0A8C4EFI1"/>
<keyword evidence="3" id="KW-0813">Transport</keyword>
<evidence type="ECO:0000256" key="4">
    <source>
        <dbReference type="ARBA" id="ARBA00022692"/>
    </source>
</evidence>
<dbReference type="GO" id="GO:1990542">
    <property type="term" value="P:mitochondrial transmembrane transport"/>
    <property type="evidence" value="ECO:0007669"/>
    <property type="project" value="TreeGrafter"/>
</dbReference>
<keyword evidence="5" id="KW-0029">Amino-acid transport</keyword>
<keyword evidence="8 9" id="KW-0472">Membrane</keyword>
<dbReference type="PANTHER" id="PTHR11153">
    <property type="entry name" value="SIDEROFLEXIN"/>
    <property type="match status" value="1"/>
</dbReference>
<evidence type="ECO:0000256" key="6">
    <source>
        <dbReference type="ARBA" id="ARBA00022989"/>
    </source>
</evidence>